<evidence type="ECO:0000256" key="6">
    <source>
        <dbReference type="ARBA" id="ARBA00022679"/>
    </source>
</evidence>
<reference evidence="12 13" key="1">
    <citation type="submission" date="2024-03" db="EMBL/GenBank/DDBJ databases">
        <title>The Acrasis kona genome and developmental transcriptomes reveal deep origins of eukaryotic multicellular pathways.</title>
        <authorList>
            <person name="Sheikh S."/>
            <person name="Fu C.-J."/>
            <person name="Brown M.W."/>
            <person name="Baldauf S.L."/>
        </authorList>
    </citation>
    <scope>NUCLEOTIDE SEQUENCE [LARGE SCALE GENOMIC DNA]</scope>
    <source>
        <strain evidence="12 13">ATCC MYA-3509</strain>
    </source>
</reference>
<keyword evidence="6 11" id="KW-0808">Transferase</keyword>
<gene>
    <name evidence="12" type="ORF">AKO1_001684</name>
</gene>
<dbReference type="PANTHER" id="PTHR12886">
    <property type="entry name" value="PIG-M MANNOSYLTRANSFERASE"/>
    <property type="match status" value="1"/>
</dbReference>
<evidence type="ECO:0000313" key="12">
    <source>
        <dbReference type="EMBL" id="KAL0485928.1"/>
    </source>
</evidence>
<comment type="subcellular location">
    <subcellularLocation>
        <location evidence="1 11">Endoplasmic reticulum membrane</location>
        <topology evidence="1 11">Multi-pass membrane protein</topology>
    </subcellularLocation>
</comment>
<protein>
    <recommendedName>
        <fullName evidence="11">GPI mannosyltransferase 1</fullName>
        <ecNumber evidence="11">2.4.1.-</ecNumber>
    </recommendedName>
    <alternativeName>
        <fullName evidence="11">GPI mannosyltransferase I</fullName>
    </alternativeName>
</protein>
<keyword evidence="5 11" id="KW-0328">Glycosyltransferase</keyword>
<dbReference type="GO" id="GO:0004376">
    <property type="term" value="F:GPI mannosyltransferase activity"/>
    <property type="evidence" value="ECO:0007669"/>
    <property type="project" value="InterPro"/>
</dbReference>
<dbReference type="EMBL" id="JAOPGA020001186">
    <property type="protein sequence ID" value="KAL0485928.1"/>
    <property type="molecule type" value="Genomic_DNA"/>
</dbReference>
<feature type="transmembrane region" description="Helical" evidence="11">
    <location>
        <begin position="285"/>
        <end position="315"/>
    </location>
</feature>
<evidence type="ECO:0000256" key="8">
    <source>
        <dbReference type="ARBA" id="ARBA00022824"/>
    </source>
</evidence>
<evidence type="ECO:0000256" key="11">
    <source>
        <dbReference type="RuleBase" id="RU365064"/>
    </source>
</evidence>
<keyword evidence="10 11" id="KW-0472">Membrane</keyword>
<accession>A0AAW2Z7Z2</accession>
<comment type="caution">
    <text evidence="12">The sequence shown here is derived from an EMBL/GenBank/DDBJ whole genome shotgun (WGS) entry which is preliminary data.</text>
</comment>
<keyword evidence="7 11" id="KW-0812">Transmembrane</keyword>
<evidence type="ECO:0000256" key="3">
    <source>
        <dbReference type="ARBA" id="ARBA00011071"/>
    </source>
</evidence>
<feature type="non-terminal residue" evidence="12">
    <location>
        <position position="1"/>
    </location>
</feature>
<keyword evidence="9 11" id="KW-1133">Transmembrane helix</keyword>
<dbReference type="AlphaFoldDB" id="A0AAW2Z7Z2"/>
<dbReference type="EC" id="2.4.1.-" evidence="11"/>
<feature type="transmembrane region" description="Helical" evidence="11">
    <location>
        <begin position="91"/>
        <end position="108"/>
    </location>
</feature>
<feature type="transmembrane region" description="Helical" evidence="11">
    <location>
        <begin position="139"/>
        <end position="162"/>
    </location>
</feature>
<dbReference type="Proteomes" id="UP001431209">
    <property type="component" value="Unassembled WGS sequence"/>
</dbReference>
<proteinExistence type="inferred from homology"/>
<feature type="transmembrane region" description="Helical" evidence="11">
    <location>
        <begin position="327"/>
        <end position="347"/>
    </location>
</feature>
<evidence type="ECO:0000256" key="5">
    <source>
        <dbReference type="ARBA" id="ARBA00022676"/>
    </source>
</evidence>
<dbReference type="GO" id="GO:0006506">
    <property type="term" value="P:GPI anchor biosynthetic process"/>
    <property type="evidence" value="ECO:0007669"/>
    <property type="project" value="UniProtKB-KW"/>
</dbReference>
<dbReference type="GO" id="GO:0005789">
    <property type="term" value="C:endoplasmic reticulum membrane"/>
    <property type="evidence" value="ECO:0007669"/>
    <property type="project" value="UniProtKB-SubCell"/>
</dbReference>
<dbReference type="GO" id="GO:0051751">
    <property type="term" value="F:alpha-1,4-mannosyltransferase activity"/>
    <property type="evidence" value="ECO:0007669"/>
    <property type="project" value="InterPro"/>
</dbReference>
<organism evidence="12 13">
    <name type="scientific">Acrasis kona</name>
    <dbReference type="NCBI Taxonomy" id="1008807"/>
    <lineage>
        <taxon>Eukaryota</taxon>
        <taxon>Discoba</taxon>
        <taxon>Heterolobosea</taxon>
        <taxon>Tetramitia</taxon>
        <taxon>Eutetramitia</taxon>
        <taxon>Acrasidae</taxon>
        <taxon>Acrasis</taxon>
    </lineage>
</organism>
<name>A0AAW2Z7Z2_9EUKA</name>
<evidence type="ECO:0000256" key="9">
    <source>
        <dbReference type="ARBA" id="ARBA00022989"/>
    </source>
</evidence>
<keyword evidence="4 11" id="KW-0337">GPI-anchor biosynthesis</keyword>
<evidence type="ECO:0000256" key="2">
    <source>
        <dbReference type="ARBA" id="ARBA00004687"/>
    </source>
</evidence>
<comment type="pathway">
    <text evidence="2 11">Glycolipid biosynthesis; glycosylphosphatidylinositol-anchor biosynthesis.</text>
</comment>
<evidence type="ECO:0000256" key="1">
    <source>
        <dbReference type="ARBA" id="ARBA00004477"/>
    </source>
</evidence>
<feature type="transmembrane region" description="Helical" evidence="11">
    <location>
        <begin position="182"/>
        <end position="204"/>
    </location>
</feature>
<feature type="transmembrane region" description="Helical" evidence="11">
    <location>
        <begin position="56"/>
        <end position="79"/>
    </location>
</feature>
<comment type="function">
    <text evidence="11">Catalytic subunit of the glycosylphosphatidylinositol-mannosyltransferase I complex which catalyzes the transfer of the first mannose, via an alpha-1,4 bond from a dolichol-phosphate-mannose (Dol-P-Man) to the glucosaminyl acyl phosphatidylinositol (GlcN-(acyl)PI) intermediate to generate alpha-D-Man-(1-&gt;4)-alpha-D-GlcN-(1-&gt;6)-(1-radyl,2-acyl-sn-glycero-3-phospho)-2-acyl-inositol and participates in the sixth step of the glycosylphosphatidylinositol-anchor biosynthesis.</text>
</comment>
<dbReference type="GO" id="GO:1990529">
    <property type="term" value="C:glycosylphosphatidylinositol-mannosyltransferase I complex"/>
    <property type="evidence" value="ECO:0007669"/>
    <property type="project" value="TreeGrafter"/>
</dbReference>
<evidence type="ECO:0000256" key="7">
    <source>
        <dbReference type="ARBA" id="ARBA00022692"/>
    </source>
</evidence>
<feature type="transmembrane region" description="Helical" evidence="11">
    <location>
        <begin position="359"/>
        <end position="382"/>
    </location>
</feature>
<keyword evidence="8 11" id="KW-0256">Endoplasmic reticulum</keyword>
<comment type="similarity">
    <text evidence="3 11">Belongs to the PIGM family.</text>
</comment>
<dbReference type="PANTHER" id="PTHR12886:SF0">
    <property type="entry name" value="GPI MANNOSYLTRANSFERASE 1"/>
    <property type="match status" value="1"/>
</dbReference>
<dbReference type="Pfam" id="PF05007">
    <property type="entry name" value="Mannosyl_trans"/>
    <property type="match status" value="1"/>
</dbReference>
<keyword evidence="13" id="KW-1185">Reference proteome</keyword>
<feature type="transmembrane region" description="Helical" evidence="11">
    <location>
        <begin position="243"/>
        <end position="265"/>
    </location>
</feature>
<dbReference type="InterPro" id="IPR007704">
    <property type="entry name" value="PIG-M"/>
</dbReference>
<sequence>KRLHITLTKLDTVKYTDIDYVVFTDASRFVSEGLSPYERATYRYTPILSYLLLPNIYLFNSFGKLLFCVVDILTAYLIYKLLIKIYSEKRALLWTCITVLLNPITINVSTRGNADQLVVLLVLLCVNALFNDQIWTSTFWLALSVHFKIYPIIYAPAIYLYLTDYARRKDASLLSLFPNVKLWKFAIMGLGVLAPLTAVFYALYGYEFLFETYLYHLTRSDPRHNFSVYFYQLYLQTGAQTRIVALLAFIPQFAVVFVAAWNIMLPRGSATLSVKERMSRLMNCMMIQTFLFVAFNKVCTVQYFVWYISLLGFVFERIYPHVETRKFIITTIVSSAAWFVGQALWFYPAYGLEFLGEQTFYQIWQAGILFFLINISIAVVILRSIH</sequence>
<evidence type="ECO:0000256" key="4">
    <source>
        <dbReference type="ARBA" id="ARBA00022502"/>
    </source>
</evidence>
<evidence type="ECO:0000313" key="13">
    <source>
        <dbReference type="Proteomes" id="UP001431209"/>
    </source>
</evidence>
<evidence type="ECO:0000256" key="10">
    <source>
        <dbReference type="ARBA" id="ARBA00023136"/>
    </source>
</evidence>
<feature type="transmembrane region" description="Helical" evidence="11">
    <location>
        <begin position="114"/>
        <end position="130"/>
    </location>
</feature>